<sequence>MLKFLLLLVIFDQAVCSVEVEVLEHLKTLQDQIDQPISACLKKLTTQFEMMAANFTNYQSETSEIIDSHTQSISSHLDSIRGIFTDFGIDIIPCEEIIQDDIDQIFRSSSEEVTRVLLFGFLTGRRVVSDAKNMFTLVQNKTVEIRLSVEDCMSMLSSDGCLIEVLSRIILLQYTLPEMIESVVELHEEQMLLIEEDVISGLEKIIYRVTNSYRDVMNDFVVCTLKYL</sequence>
<dbReference type="AlphaFoldDB" id="D1ZZS6"/>
<organism evidence="2 3">
    <name type="scientific">Tribolium castaneum</name>
    <name type="common">Red flour beetle</name>
    <dbReference type="NCBI Taxonomy" id="7070"/>
    <lineage>
        <taxon>Eukaryota</taxon>
        <taxon>Metazoa</taxon>
        <taxon>Ecdysozoa</taxon>
        <taxon>Arthropoda</taxon>
        <taxon>Hexapoda</taxon>
        <taxon>Insecta</taxon>
        <taxon>Pterygota</taxon>
        <taxon>Neoptera</taxon>
        <taxon>Endopterygota</taxon>
        <taxon>Coleoptera</taxon>
        <taxon>Polyphaga</taxon>
        <taxon>Cucujiformia</taxon>
        <taxon>Tenebrionidae</taxon>
        <taxon>Tenebrionidae incertae sedis</taxon>
        <taxon>Tribolium</taxon>
    </lineage>
</organism>
<dbReference type="OrthoDB" id="6741846at2759"/>
<dbReference type="HOGENOM" id="CLU_1216165_0_0_1"/>
<accession>D1ZZS6</accession>
<dbReference type="Proteomes" id="UP000007266">
    <property type="component" value="Linkage group 4"/>
</dbReference>
<keyword evidence="1" id="KW-0732">Signal</keyword>
<gene>
    <name evidence="2" type="primary">AUGUSTUS-3.0.2_08097</name>
    <name evidence="2" type="ORF">TcasGA2_TC008097</name>
</gene>
<reference evidence="2 3" key="2">
    <citation type="journal article" date="2010" name="Nucleic Acids Res.">
        <title>BeetleBase in 2010: revisions to provide comprehensive genomic information for Tribolium castaneum.</title>
        <authorList>
            <person name="Kim H.S."/>
            <person name="Murphy T."/>
            <person name="Xia J."/>
            <person name="Caragea D."/>
            <person name="Park Y."/>
            <person name="Beeman R.W."/>
            <person name="Lorenzen M.D."/>
            <person name="Butcher S."/>
            <person name="Manak J.R."/>
            <person name="Brown S.J."/>
        </authorList>
    </citation>
    <scope>GENOME REANNOTATION</scope>
    <source>
        <strain evidence="2 3">Georgia GA2</strain>
    </source>
</reference>
<evidence type="ECO:0008006" key="4">
    <source>
        <dbReference type="Google" id="ProtNLM"/>
    </source>
</evidence>
<feature type="chain" id="PRO_5003027249" description="Protein TsetseEP domain-containing protein" evidence="1">
    <location>
        <begin position="18"/>
        <end position="228"/>
    </location>
</feature>
<name>D1ZZS6_TRICA</name>
<keyword evidence="3" id="KW-1185">Reference proteome</keyword>
<protein>
    <recommendedName>
        <fullName evidence="4">Protein TsetseEP domain-containing protein</fullName>
    </recommendedName>
</protein>
<feature type="signal peptide" evidence="1">
    <location>
        <begin position="1"/>
        <end position="17"/>
    </location>
</feature>
<evidence type="ECO:0000256" key="1">
    <source>
        <dbReference type="SAM" id="SignalP"/>
    </source>
</evidence>
<proteinExistence type="predicted"/>
<evidence type="ECO:0000313" key="2">
    <source>
        <dbReference type="EMBL" id="EFA02412.1"/>
    </source>
</evidence>
<dbReference type="EMBL" id="KQ971338">
    <property type="protein sequence ID" value="EFA02412.1"/>
    <property type="molecule type" value="Genomic_DNA"/>
</dbReference>
<dbReference type="InParanoid" id="D1ZZS6"/>
<evidence type="ECO:0000313" key="3">
    <source>
        <dbReference type="Proteomes" id="UP000007266"/>
    </source>
</evidence>
<dbReference type="KEGG" id="tca:103312668"/>
<reference evidence="2 3" key="1">
    <citation type="journal article" date="2008" name="Nature">
        <title>The genome of the model beetle and pest Tribolium castaneum.</title>
        <authorList>
            <consortium name="Tribolium Genome Sequencing Consortium"/>
            <person name="Richards S."/>
            <person name="Gibbs R.A."/>
            <person name="Weinstock G.M."/>
            <person name="Brown S.J."/>
            <person name="Denell R."/>
            <person name="Beeman R.W."/>
            <person name="Gibbs R."/>
            <person name="Beeman R.W."/>
            <person name="Brown S.J."/>
            <person name="Bucher G."/>
            <person name="Friedrich M."/>
            <person name="Grimmelikhuijzen C.J."/>
            <person name="Klingler M."/>
            <person name="Lorenzen M."/>
            <person name="Richards S."/>
            <person name="Roth S."/>
            <person name="Schroder R."/>
            <person name="Tautz D."/>
            <person name="Zdobnov E.M."/>
            <person name="Muzny D."/>
            <person name="Gibbs R.A."/>
            <person name="Weinstock G.M."/>
            <person name="Attaway T."/>
            <person name="Bell S."/>
            <person name="Buhay C.J."/>
            <person name="Chandrabose M.N."/>
            <person name="Chavez D."/>
            <person name="Clerk-Blankenburg K.P."/>
            <person name="Cree A."/>
            <person name="Dao M."/>
            <person name="Davis C."/>
            <person name="Chacko J."/>
            <person name="Dinh H."/>
            <person name="Dugan-Rocha S."/>
            <person name="Fowler G."/>
            <person name="Garner T.T."/>
            <person name="Garnes J."/>
            <person name="Gnirke A."/>
            <person name="Hawes A."/>
            <person name="Hernandez J."/>
            <person name="Hines S."/>
            <person name="Holder M."/>
            <person name="Hume J."/>
            <person name="Jhangiani S.N."/>
            <person name="Joshi V."/>
            <person name="Khan Z.M."/>
            <person name="Jackson L."/>
            <person name="Kovar C."/>
            <person name="Kowis A."/>
            <person name="Lee S."/>
            <person name="Lewis L.R."/>
            <person name="Margolis J."/>
            <person name="Morgan M."/>
            <person name="Nazareth L.V."/>
            <person name="Nguyen N."/>
            <person name="Okwuonu G."/>
            <person name="Parker D."/>
            <person name="Richards S."/>
            <person name="Ruiz S.J."/>
            <person name="Santibanez J."/>
            <person name="Savard J."/>
            <person name="Scherer S.E."/>
            <person name="Schneider B."/>
            <person name="Sodergren E."/>
            <person name="Tautz D."/>
            <person name="Vattahil S."/>
            <person name="Villasana D."/>
            <person name="White C.S."/>
            <person name="Wright R."/>
            <person name="Park Y."/>
            <person name="Beeman R.W."/>
            <person name="Lord J."/>
            <person name="Oppert B."/>
            <person name="Lorenzen M."/>
            <person name="Brown S."/>
            <person name="Wang L."/>
            <person name="Savard J."/>
            <person name="Tautz D."/>
            <person name="Richards S."/>
            <person name="Weinstock G."/>
            <person name="Gibbs R.A."/>
            <person name="Liu Y."/>
            <person name="Worley K."/>
            <person name="Weinstock G."/>
            <person name="Elsik C.G."/>
            <person name="Reese J.T."/>
            <person name="Elhaik E."/>
            <person name="Landan G."/>
            <person name="Graur D."/>
            <person name="Arensburger P."/>
            <person name="Atkinson P."/>
            <person name="Beeman R.W."/>
            <person name="Beidler J."/>
            <person name="Brown S.J."/>
            <person name="Demuth J.P."/>
            <person name="Drury D.W."/>
            <person name="Du Y.Z."/>
            <person name="Fujiwara H."/>
            <person name="Lorenzen M."/>
            <person name="Maselli V."/>
            <person name="Osanai M."/>
            <person name="Park Y."/>
            <person name="Robertson H.M."/>
            <person name="Tu Z."/>
            <person name="Wang J.J."/>
            <person name="Wang S."/>
            <person name="Richards S."/>
            <person name="Song H."/>
            <person name="Zhang L."/>
            <person name="Sodergren E."/>
            <person name="Werner D."/>
            <person name="Stanke M."/>
            <person name="Morgenstern B."/>
            <person name="Solovyev V."/>
            <person name="Kosarev P."/>
            <person name="Brown G."/>
            <person name="Chen H.C."/>
            <person name="Ermolaeva O."/>
            <person name="Hlavina W."/>
            <person name="Kapustin Y."/>
            <person name="Kiryutin B."/>
            <person name="Kitts P."/>
            <person name="Maglott D."/>
            <person name="Pruitt K."/>
            <person name="Sapojnikov V."/>
            <person name="Souvorov A."/>
            <person name="Mackey A.J."/>
            <person name="Waterhouse R.M."/>
            <person name="Wyder S."/>
            <person name="Zdobnov E.M."/>
            <person name="Zdobnov E.M."/>
            <person name="Wyder S."/>
            <person name="Kriventseva E.V."/>
            <person name="Kadowaki T."/>
            <person name="Bork P."/>
            <person name="Aranda M."/>
            <person name="Bao R."/>
            <person name="Beermann A."/>
            <person name="Berns N."/>
            <person name="Bolognesi R."/>
            <person name="Bonneton F."/>
            <person name="Bopp D."/>
            <person name="Brown S.J."/>
            <person name="Bucher G."/>
            <person name="Butts T."/>
            <person name="Chaumot A."/>
            <person name="Denell R.E."/>
            <person name="Ferrier D.E."/>
            <person name="Friedrich M."/>
            <person name="Gordon C.M."/>
            <person name="Jindra M."/>
            <person name="Klingler M."/>
            <person name="Lan Q."/>
            <person name="Lattorff H.M."/>
            <person name="Laudet V."/>
            <person name="von Levetsow C."/>
            <person name="Liu Z."/>
            <person name="Lutz R."/>
            <person name="Lynch J.A."/>
            <person name="da Fonseca R.N."/>
            <person name="Posnien N."/>
            <person name="Reuter R."/>
            <person name="Roth S."/>
            <person name="Savard J."/>
            <person name="Schinko J.B."/>
            <person name="Schmitt C."/>
            <person name="Schoppmeier M."/>
            <person name="Schroder R."/>
            <person name="Shippy T.D."/>
            <person name="Simonnet F."/>
            <person name="Marques-Souza H."/>
            <person name="Tautz D."/>
            <person name="Tomoyasu Y."/>
            <person name="Trauner J."/>
            <person name="Van der Zee M."/>
            <person name="Vervoort M."/>
            <person name="Wittkopp N."/>
            <person name="Wimmer E.A."/>
            <person name="Yang X."/>
            <person name="Jones A.K."/>
            <person name="Sattelle D.B."/>
            <person name="Ebert P.R."/>
            <person name="Nelson D."/>
            <person name="Scott J.G."/>
            <person name="Beeman R.W."/>
            <person name="Muthukrishnan S."/>
            <person name="Kramer K.J."/>
            <person name="Arakane Y."/>
            <person name="Beeman R.W."/>
            <person name="Zhu Q."/>
            <person name="Hogenkamp D."/>
            <person name="Dixit R."/>
            <person name="Oppert B."/>
            <person name="Jiang H."/>
            <person name="Zou Z."/>
            <person name="Marshall J."/>
            <person name="Elpidina E."/>
            <person name="Vinokurov K."/>
            <person name="Oppert C."/>
            <person name="Zou Z."/>
            <person name="Evans J."/>
            <person name="Lu Z."/>
            <person name="Zhao P."/>
            <person name="Sumathipala N."/>
            <person name="Altincicek B."/>
            <person name="Vilcinskas A."/>
            <person name="Williams M."/>
            <person name="Hultmark D."/>
            <person name="Hetru C."/>
            <person name="Jiang H."/>
            <person name="Grimmelikhuijzen C.J."/>
            <person name="Hauser F."/>
            <person name="Cazzamali G."/>
            <person name="Williamson M."/>
            <person name="Park Y."/>
            <person name="Li B."/>
            <person name="Tanaka Y."/>
            <person name="Predel R."/>
            <person name="Neupert S."/>
            <person name="Schachtner J."/>
            <person name="Verleyen P."/>
            <person name="Raible F."/>
            <person name="Bork P."/>
            <person name="Friedrich M."/>
            <person name="Walden K.K."/>
            <person name="Robertson H.M."/>
            <person name="Angeli S."/>
            <person name="Foret S."/>
            <person name="Bucher G."/>
            <person name="Schuetz S."/>
            <person name="Maleszka R."/>
            <person name="Wimmer E.A."/>
            <person name="Beeman R.W."/>
            <person name="Lorenzen M."/>
            <person name="Tomoyasu Y."/>
            <person name="Miller S.C."/>
            <person name="Grossmann D."/>
            <person name="Bucher G."/>
        </authorList>
    </citation>
    <scope>NUCLEOTIDE SEQUENCE [LARGE SCALE GENOMIC DNA]</scope>
    <source>
        <strain evidence="2 3">Georgia GA2</strain>
    </source>
</reference>